<evidence type="ECO:0000256" key="4">
    <source>
        <dbReference type="ARBA" id="ARBA00023136"/>
    </source>
</evidence>
<evidence type="ECO:0000313" key="6">
    <source>
        <dbReference type="EnsemblMetazoa" id="SMAR015653-PA"/>
    </source>
</evidence>
<evidence type="ECO:0000256" key="3">
    <source>
        <dbReference type="ARBA" id="ARBA00022989"/>
    </source>
</evidence>
<dbReference type="STRING" id="126957.T1JP77"/>
<dbReference type="InterPro" id="IPR004031">
    <property type="entry name" value="PMP22/EMP/MP20/Claudin"/>
</dbReference>
<name>T1JP77_STRMM</name>
<sequence>MVKCRNFDMFPSRKEVKSKRGEVDHTILDFYRTETAFAIIALILMLMGHGFSFYTFIEQRYMYKRLASGVHFLTAATVLVVVEVLKNAAHYATAKLQVRHPVGSDWHFGFSYGLAWISFISFVSAGLAFLILSRKRKGRRAINELHATADEPHILGRV</sequence>
<feature type="transmembrane region" description="Helical" evidence="5">
    <location>
        <begin position="69"/>
        <end position="89"/>
    </location>
</feature>
<evidence type="ECO:0000256" key="1">
    <source>
        <dbReference type="ARBA" id="ARBA00004141"/>
    </source>
</evidence>
<dbReference type="InterPro" id="IPR050579">
    <property type="entry name" value="PMP-22/EMP/MP20-like"/>
</dbReference>
<dbReference type="Proteomes" id="UP000014500">
    <property type="component" value="Unassembled WGS sequence"/>
</dbReference>
<evidence type="ECO:0000313" key="7">
    <source>
        <dbReference type="Proteomes" id="UP000014500"/>
    </source>
</evidence>
<dbReference type="eggNOG" id="ENOG502RZHR">
    <property type="taxonomic scope" value="Eukaryota"/>
</dbReference>
<dbReference type="EnsemblMetazoa" id="SMAR015653-RA">
    <property type="protein sequence ID" value="SMAR015653-PA"/>
    <property type="gene ID" value="SMAR015653"/>
</dbReference>
<feature type="transmembrane region" description="Helical" evidence="5">
    <location>
        <begin position="109"/>
        <end position="132"/>
    </location>
</feature>
<dbReference type="Pfam" id="PF13903">
    <property type="entry name" value="Claudin_2"/>
    <property type="match status" value="1"/>
</dbReference>
<accession>T1JP77</accession>
<comment type="subcellular location">
    <subcellularLocation>
        <location evidence="1">Membrane</location>
        <topology evidence="1">Multi-pass membrane protein</topology>
    </subcellularLocation>
</comment>
<dbReference type="HOGENOM" id="CLU_146947_0_0_1"/>
<feature type="transmembrane region" description="Helical" evidence="5">
    <location>
        <begin position="36"/>
        <end position="57"/>
    </location>
</feature>
<dbReference type="PANTHER" id="PTHR10671">
    <property type="entry name" value="EPITHELIAL MEMBRANE PROTEIN-RELATED"/>
    <property type="match status" value="1"/>
</dbReference>
<evidence type="ECO:0000256" key="2">
    <source>
        <dbReference type="ARBA" id="ARBA00022692"/>
    </source>
</evidence>
<reference evidence="7" key="1">
    <citation type="submission" date="2011-05" db="EMBL/GenBank/DDBJ databases">
        <authorList>
            <person name="Richards S.R."/>
            <person name="Qu J."/>
            <person name="Jiang H."/>
            <person name="Jhangiani S.N."/>
            <person name="Agravi P."/>
            <person name="Goodspeed R."/>
            <person name="Gross S."/>
            <person name="Mandapat C."/>
            <person name="Jackson L."/>
            <person name="Mathew T."/>
            <person name="Pu L."/>
            <person name="Thornton R."/>
            <person name="Saada N."/>
            <person name="Wilczek-Boney K.B."/>
            <person name="Lee S."/>
            <person name="Kovar C."/>
            <person name="Wu Y."/>
            <person name="Scherer S.E."/>
            <person name="Worley K.C."/>
            <person name="Muzny D.M."/>
            <person name="Gibbs R."/>
        </authorList>
    </citation>
    <scope>NUCLEOTIDE SEQUENCE</scope>
    <source>
        <strain evidence="7">Brora</strain>
    </source>
</reference>
<keyword evidence="4 5" id="KW-0472">Membrane</keyword>
<proteinExistence type="predicted"/>
<keyword evidence="3 5" id="KW-1133">Transmembrane helix</keyword>
<dbReference type="AlphaFoldDB" id="T1JP77"/>
<dbReference type="GO" id="GO:0005886">
    <property type="term" value="C:plasma membrane"/>
    <property type="evidence" value="ECO:0007669"/>
    <property type="project" value="TreeGrafter"/>
</dbReference>
<evidence type="ECO:0000256" key="5">
    <source>
        <dbReference type="SAM" id="Phobius"/>
    </source>
</evidence>
<dbReference type="PANTHER" id="PTHR10671:SF82">
    <property type="entry name" value="GH19567P"/>
    <property type="match status" value="1"/>
</dbReference>
<keyword evidence="2 5" id="KW-0812">Transmembrane</keyword>
<dbReference type="EMBL" id="JH431414">
    <property type="status" value="NOT_ANNOTATED_CDS"/>
    <property type="molecule type" value="Genomic_DNA"/>
</dbReference>
<organism evidence="6 7">
    <name type="scientific">Strigamia maritima</name>
    <name type="common">European centipede</name>
    <name type="synonym">Geophilus maritimus</name>
    <dbReference type="NCBI Taxonomy" id="126957"/>
    <lineage>
        <taxon>Eukaryota</taxon>
        <taxon>Metazoa</taxon>
        <taxon>Ecdysozoa</taxon>
        <taxon>Arthropoda</taxon>
        <taxon>Myriapoda</taxon>
        <taxon>Chilopoda</taxon>
        <taxon>Pleurostigmophora</taxon>
        <taxon>Geophilomorpha</taxon>
        <taxon>Linotaeniidae</taxon>
        <taxon>Strigamia</taxon>
    </lineage>
</organism>
<reference evidence="6" key="2">
    <citation type="submission" date="2015-02" db="UniProtKB">
        <authorList>
            <consortium name="EnsemblMetazoa"/>
        </authorList>
    </citation>
    <scope>IDENTIFICATION</scope>
</reference>
<protein>
    <recommendedName>
        <fullName evidence="8">MARVEL domain-containing protein</fullName>
    </recommendedName>
</protein>
<dbReference type="PhylomeDB" id="T1JP77"/>
<dbReference type="OMA" id="EHEKEHM"/>
<dbReference type="Gene3D" id="1.20.140.150">
    <property type="match status" value="1"/>
</dbReference>
<evidence type="ECO:0008006" key="8">
    <source>
        <dbReference type="Google" id="ProtNLM"/>
    </source>
</evidence>
<keyword evidence="7" id="KW-1185">Reference proteome</keyword>